<evidence type="ECO:0000256" key="5">
    <source>
        <dbReference type="ARBA" id="ARBA00022692"/>
    </source>
</evidence>
<keyword evidence="4" id="KW-1003">Cell membrane</keyword>
<comment type="subcellular location">
    <subcellularLocation>
        <location evidence="2">Cell membrane</location>
        <topology evidence="2">Multi-pass membrane protein</topology>
    </subcellularLocation>
    <subcellularLocation>
        <location evidence="1">Cell projection</location>
        <location evidence="1">Cilium membrane</location>
    </subcellularLocation>
</comment>
<dbReference type="GO" id="GO:0004930">
    <property type="term" value="F:G protein-coupled receptor activity"/>
    <property type="evidence" value="ECO:0007669"/>
    <property type="project" value="UniProtKB-KW"/>
</dbReference>
<keyword evidence="10" id="KW-1015">Disulfide bond</keyword>
<evidence type="ECO:0000259" key="18">
    <source>
        <dbReference type="PROSITE" id="PS50262"/>
    </source>
</evidence>
<feature type="transmembrane region" description="Helical" evidence="17">
    <location>
        <begin position="31"/>
        <end position="57"/>
    </location>
</feature>
<dbReference type="PROSITE" id="PS00237">
    <property type="entry name" value="G_PROTEIN_RECEP_F1_1"/>
    <property type="match status" value="1"/>
</dbReference>
<dbReference type="PANTHER" id="PTHR22752">
    <property type="entry name" value="G PROTEIN-COUPLED RECEPTOR"/>
    <property type="match status" value="1"/>
</dbReference>
<dbReference type="SUPFAM" id="SSF81321">
    <property type="entry name" value="Family A G protein-coupled receptor-like"/>
    <property type="match status" value="1"/>
</dbReference>
<sequence>MASTGGSNSITNNSTSPSFTDTSSPPGVQSVVLQACSLALICMISCLLNAGVVCLFYKRSYLQTPGNRFILALSVSNLAVGIIVVPLNWISLVIGEWTLGVMMCYASGFFMMCVMVGSVWMVALITLDRYYAIVTPMLYSLKLTNHYSMEVLVLAWFLSFVFTLPPVLGWSTYQYSRPKAACIVVWDQHLSYAIFFLVTCAAVPFAIISVCYFGILRVARQSSRRVSHGNIVVNQPSTRRRGSRRTSLLVNIRMNSPTKALRTVFLTVGALSLVWCPFVAELMYEAIQGINMASPWAQITSMWLAYGMLIVNPLIYAVWNRSIRSELIGQYCPCLPRTFRLASKDDVLLFATRRGSHAMSISGSLADSSTNGVHSRFSGTVTTRLGEKHGSNDSGKR</sequence>
<keyword evidence="14" id="KW-0966">Cell projection</keyword>
<dbReference type="Pfam" id="PF00001">
    <property type="entry name" value="7tm_1"/>
    <property type="match status" value="1"/>
</dbReference>
<evidence type="ECO:0000313" key="20">
    <source>
        <dbReference type="Proteomes" id="UP000230750"/>
    </source>
</evidence>
<evidence type="ECO:0000256" key="16">
    <source>
        <dbReference type="SAM" id="MobiDB-lite"/>
    </source>
</evidence>
<dbReference type="Gene3D" id="1.20.1070.10">
    <property type="entry name" value="Rhodopsin 7-helix transmembrane proteins"/>
    <property type="match status" value="1"/>
</dbReference>
<accession>A0A2G8JVM4</accession>
<dbReference type="STRING" id="307972.A0A2G8JVM4"/>
<evidence type="ECO:0000256" key="10">
    <source>
        <dbReference type="ARBA" id="ARBA00023157"/>
    </source>
</evidence>
<dbReference type="SMART" id="SM01381">
    <property type="entry name" value="7TM_GPCR_Srsx"/>
    <property type="match status" value="1"/>
</dbReference>
<evidence type="ECO:0000256" key="9">
    <source>
        <dbReference type="ARBA" id="ARBA00023136"/>
    </source>
</evidence>
<feature type="domain" description="G-protein coupled receptors family 1 profile" evidence="18">
    <location>
        <begin position="48"/>
        <end position="316"/>
    </location>
</feature>
<feature type="transmembrane region" description="Helical" evidence="17">
    <location>
        <begin position="263"/>
        <end position="284"/>
    </location>
</feature>
<keyword evidence="20" id="KW-1185">Reference proteome</keyword>
<proteinExistence type="inferred from homology"/>
<feature type="transmembrane region" description="Helical" evidence="17">
    <location>
        <begin position="190"/>
        <end position="215"/>
    </location>
</feature>
<dbReference type="EMBL" id="MRZV01001202">
    <property type="protein sequence ID" value="PIK39770.1"/>
    <property type="molecule type" value="Genomic_DNA"/>
</dbReference>
<evidence type="ECO:0000256" key="6">
    <source>
        <dbReference type="ARBA" id="ARBA00022989"/>
    </source>
</evidence>
<keyword evidence="12" id="KW-0325">Glycoprotein</keyword>
<keyword evidence="8" id="KW-0969">Cilium</keyword>
<feature type="transmembrane region" description="Helical" evidence="17">
    <location>
        <begin position="69"/>
        <end position="89"/>
    </location>
</feature>
<comment type="similarity">
    <text evidence="15">Belongs to the G-protein coupled receptor 1 family.</text>
</comment>
<keyword evidence="6 17" id="KW-1133">Transmembrane helix</keyword>
<evidence type="ECO:0000256" key="11">
    <source>
        <dbReference type="ARBA" id="ARBA00023170"/>
    </source>
</evidence>
<dbReference type="PROSITE" id="PS50262">
    <property type="entry name" value="G_PROTEIN_RECEP_F1_2"/>
    <property type="match status" value="1"/>
</dbReference>
<dbReference type="PRINTS" id="PR00237">
    <property type="entry name" value="GPCRRHODOPSN"/>
</dbReference>
<feature type="transmembrane region" description="Helical" evidence="17">
    <location>
        <begin position="151"/>
        <end position="170"/>
    </location>
</feature>
<evidence type="ECO:0000256" key="4">
    <source>
        <dbReference type="ARBA" id="ARBA00022475"/>
    </source>
</evidence>
<dbReference type="PANTHER" id="PTHR22752:SF10">
    <property type="entry name" value="G-PROTEIN COUPLED RECEPTOR 161"/>
    <property type="match status" value="1"/>
</dbReference>
<gene>
    <name evidence="19" type="ORF">BSL78_23391</name>
</gene>
<dbReference type="AlphaFoldDB" id="A0A2G8JVM4"/>
<dbReference type="InterPro" id="IPR000276">
    <property type="entry name" value="GPCR_Rhodpsn"/>
</dbReference>
<keyword evidence="5 15" id="KW-0812">Transmembrane</keyword>
<dbReference type="OrthoDB" id="5980076at2759"/>
<dbReference type="InterPro" id="IPR017452">
    <property type="entry name" value="GPCR_Rhodpsn_7TM"/>
</dbReference>
<feature type="transmembrane region" description="Helical" evidence="17">
    <location>
        <begin position="109"/>
        <end position="131"/>
    </location>
</feature>
<feature type="transmembrane region" description="Helical" evidence="17">
    <location>
        <begin position="296"/>
        <end position="319"/>
    </location>
</feature>
<reference evidence="19 20" key="1">
    <citation type="journal article" date="2017" name="PLoS Biol.">
        <title>The sea cucumber genome provides insights into morphological evolution and visceral regeneration.</title>
        <authorList>
            <person name="Zhang X."/>
            <person name="Sun L."/>
            <person name="Yuan J."/>
            <person name="Sun Y."/>
            <person name="Gao Y."/>
            <person name="Zhang L."/>
            <person name="Li S."/>
            <person name="Dai H."/>
            <person name="Hamel J.F."/>
            <person name="Liu C."/>
            <person name="Yu Y."/>
            <person name="Liu S."/>
            <person name="Lin W."/>
            <person name="Guo K."/>
            <person name="Jin S."/>
            <person name="Xu P."/>
            <person name="Storey K.B."/>
            <person name="Huan P."/>
            <person name="Zhang T."/>
            <person name="Zhou Y."/>
            <person name="Zhang J."/>
            <person name="Lin C."/>
            <person name="Li X."/>
            <person name="Xing L."/>
            <person name="Huo D."/>
            <person name="Sun M."/>
            <person name="Wang L."/>
            <person name="Mercier A."/>
            <person name="Li F."/>
            <person name="Yang H."/>
            <person name="Xiang J."/>
        </authorList>
    </citation>
    <scope>NUCLEOTIDE SEQUENCE [LARGE SCALE GENOMIC DNA]</scope>
    <source>
        <strain evidence="19">Shaxun</strain>
        <tissue evidence="19">Muscle</tissue>
    </source>
</reference>
<keyword evidence="9 17" id="KW-0472">Membrane</keyword>
<organism evidence="19 20">
    <name type="scientific">Stichopus japonicus</name>
    <name type="common">Sea cucumber</name>
    <dbReference type="NCBI Taxonomy" id="307972"/>
    <lineage>
        <taxon>Eukaryota</taxon>
        <taxon>Metazoa</taxon>
        <taxon>Echinodermata</taxon>
        <taxon>Eleutherozoa</taxon>
        <taxon>Echinozoa</taxon>
        <taxon>Holothuroidea</taxon>
        <taxon>Aspidochirotacea</taxon>
        <taxon>Aspidochirotida</taxon>
        <taxon>Stichopodidae</taxon>
        <taxon>Apostichopus</taxon>
    </lineage>
</organism>
<evidence type="ECO:0000256" key="15">
    <source>
        <dbReference type="RuleBase" id="RU000688"/>
    </source>
</evidence>
<evidence type="ECO:0000256" key="2">
    <source>
        <dbReference type="ARBA" id="ARBA00004651"/>
    </source>
</evidence>
<dbReference type="GO" id="GO:0060170">
    <property type="term" value="C:ciliary membrane"/>
    <property type="evidence" value="ECO:0007669"/>
    <property type="project" value="UniProtKB-SubCell"/>
</dbReference>
<name>A0A2G8JVM4_STIJA</name>
<keyword evidence="7 15" id="KW-0297">G-protein coupled receptor</keyword>
<evidence type="ECO:0000256" key="3">
    <source>
        <dbReference type="ARBA" id="ARBA00022473"/>
    </source>
</evidence>
<comment type="caution">
    <text evidence="19">The sequence shown here is derived from an EMBL/GenBank/DDBJ whole genome shotgun (WGS) entry which is preliminary data.</text>
</comment>
<keyword evidence="11 15" id="KW-0675">Receptor</keyword>
<evidence type="ECO:0000256" key="1">
    <source>
        <dbReference type="ARBA" id="ARBA00004309"/>
    </source>
</evidence>
<evidence type="ECO:0000256" key="17">
    <source>
        <dbReference type="SAM" id="Phobius"/>
    </source>
</evidence>
<evidence type="ECO:0000256" key="13">
    <source>
        <dbReference type="ARBA" id="ARBA00023224"/>
    </source>
</evidence>
<dbReference type="SMR" id="A0A2G8JVM4"/>
<evidence type="ECO:0000256" key="7">
    <source>
        <dbReference type="ARBA" id="ARBA00023040"/>
    </source>
</evidence>
<keyword evidence="13 15" id="KW-0807">Transducer</keyword>
<feature type="region of interest" description="Disordered" evidence="16">
    <location>
        <begin position="1"/>
        <end position="22"/>
    </location>
</feature>
<protein>
    <submittedName>
        <fullName evidence="19">Putative G-protein coupled receptor</fullName>
    </submittedName>
</protein>
<evidence type="ECO:0000256" key="8">
    <source>
        <dbReference type="ARBA" id="ARBA00023069"/>
    </source>
</evidence>
<dbReference type="Proteomes" id="UP000230750">
    <property type="component" value="Unassembled WGS sequence"/>
</dbReference>
<evidence type="ECO:0000256" key="12">
    <source>
        <dbReference type="ARBA" id="ARBA00023180"/>
    </source>
</evidence>
<evidence type="ECO:0000256" key="14">
    <source>
        <dbReference type="ARBA" id="ARBA00023273"/>
    </source>
</evidence>
<evidence type="ECO:0000313" key="19">
    <source>
        <dbReference type="EMBL" id="PIK39770.1"/>
    </source>
</evidence>
<keyword evidence="3" id="KW-0217">Developmental protein</keyword>